<keyword evidence="1" id="KW-0812">Transmembrane</keyword>
<evidence type="ECO:0000313" key="2">
    <source>
        <dbReference type="EMBL" id="ORY58537.1"/>
    </source>
</evidence>
<protein>
    <submittedName>
        <fullName evidence="2">Uncharacterized protein</fullName>
    </submittedName>
</protein>
<gene>
    <name evidence="2" type="ORF">BCR38DRAFT_447583</name>
</gene>
<reference evidence="2 3" key="1">
    <citation type="submission" date="2016-07" db="EMBL/GenBank/DDBJ databases">
        <title>Pervasive Adenine N6-methylation of Active Genes in Fungi.</title>
        <authorList>
            <consortium name="DOE Joint Genome Institute"/>
            <person name="Mondo S.J."/>
            <person name="Dannebaum R.O."/>
            <person name="Kuo R.C."/>
            <person name="Labutti K."/>
            <person name="Haridas S."/>
            <person name="Kuo A."/>
            <person name="Salamov A."/>
            <person name="Ahrendt S.R."/>
            <person name="Lipzen A."/>
            <person name="Sullivan W."/>
            <person name="Andreopoulos W.B."/>
            <person name="Clum A."/>
            <person name="Lindquist E."/>
            <person name="Daum C."/>
            <person name="Ramamoorthy G.K."/>
            <person name="Gryganskyi A."/>
            <person name="Culley D."/>
            <person name="Magnuson J.K."/>
            <person name="James T.Y."/>
            <person name="O'Malley M.A."/>
            <person name="Stajich J.E."/>
            <person name="Spatafora J.W."/>
            <person name="Visel A."/>
            <person name="Grigoriev I.V."/>
        </authorList>
    </citation>
    <scope>NUCLEOTIDE SEQUENCE [LARGE SCALE GENOMIC DNA]</scope>
    <source>
        <strain evidence="2 3">CBS 129021</strain>
    </source>
</reference>
<dbReference type="InParanoid" id="A0A1Y2DH22"/>
<evidence type="ECO:0000256" key="1">
    <source>
        <dbReference type="SAM" id="Phobius"/>
    </source>
</evidence>
<dbReference type="AlphaFoldDB" id="A0A1Y2DH22"/>
<evidence type="ECO:0000313" key="3">
    <source>
        <dbReference type="Proteomes" id="UP000193689"/>
    </source>
</evidence>
<accession>A0A1Y2DH22</accession>
<feature type="transmembrane region" description="Helical" evidence="1">
    <location>
        <begin position="71"/>
        <end position="89"/>
    </location>
</feature>
<keyword evidence="3" id="KW-1185">Reference proteome</keyword>
<dbReference type="RefSeq" id="XP_040711454.1">
    <property type="nucleotide sequence ID" value="XM_040861162.1"/>
</dbReference>
<sequence>MASTIAKTVLLAPSAFVLLSGVLTLVFPHTVTGTPQLAGTPPAALNILGVSSVGLGLVLTHVALKLNKEVFYLNIVGRAVAVVAFWHAGPPLQRLAGFEGIMGLATAAALRYV</sequence>
<dbReference type="Proteomes" id="UP000193689">
    <property type="component" value="Unassembled WGS sequence"/>
</dbReference>
<dbReference type="GeneID" id="63777374"/>
<dbReference type="EMBL" id="MCFJ01000016">
    <property type="protein sequence ID" value="ORY58537.1"/>
    <property type="molecule type" value="Genomic_DNA"/>
</dbReference>
<feature type="transmembrane region" description="Helical" evidence="1">
    <location>
        <begin position="43"/>
        <end position="64"/>
    </location>
</feature>
<keyword evidence="1" id="KW-0472">Membrane</keyword>
<organism evidence="2 3">
    <name type="scientific">Pseudomassariella vexata</name>
    <dbReference type="NCBI Taxonomy" id="1141098"/>
    <lineage>
        <taxon>Eukaryota</taxon>
        <taxon>Fungi</taxon>
        <taxon>Dikarya</taxon>
        <taxon>Ascomycota</taxon>
        <taxon>Pezizomycotina</taxon>
        <taxon>Sordariomycetes</taxon>
        <taxon>Xylariomycetidae</taxon>
        <taxon>Amphisphaeriales</taxon>
        <taxon>Pseudomassariaceae</taxon>
        <taxon>Pseudomassariella</taxon>
    </lineage>
</organism>
<comment type="caution">
    <text evidence="2">The sequence shown here is derived from an EMBL/GenBank/DDBJ whole genome shotgun (WGS) entry which is preliminary data.</text>
</comment>
<keyword evidence="1" id="KW-1133">Transmembrane helix</keyword>
<name>A0A1Y2DH22_9PEZI</name>
<proteinExistence type="predicted"/>